<evidence type="ECO:0000259" key="1">
    <source>
        <dbReference type="PROSITE" id="PS51194"/>
    </source>
</evidence>
<dbReference type="GO" id="GO:0005524">
    <property type="term" value="F:ATP binding"/>
    <property type="evidence" value="ECO:0007669"/>
    <property type="project" value="InterPro"/>
</dbReference>
<dbReference type="OrthoDB" id="9760715at2"/>
<sequence length="660" mass="76688">MTAFTIDINNEISSFTISGNINQIVKNKRFLLTLKRLGFGINNDTISIPYETKTQIKILDEIRNLFAKFGLDYSLSENIEAELKSYHKEEENFELFTENARAIRNNEFKGNDKLVKQFDDFQSVLKIKMDRELYKLQLLSAFHMAFAQNSCNFAVPGAGKTSIVYGAYAYLKNLPKEDSKHVDKLMIIGPLSSFAPWENEYFECFRVEAKSFRMSGDPNVSIEKKLEHLYSPNAPELSLIFHGGVDRFQTDIIDFLKRNKTMVVVDEAHRIKNPEGVWGRSVTDISKEAVSRVILTGTPVPNGYQDIFNLYKFIYPFKFKEILKFHYHNLEDMTSNSSLDSNRVKELKENISPYFIRIKKDDLNLPPIEETYVQIEMAPYQREIYNFIESQYIEHFKEDSSATVKDILNKAKLIRLRQAATNPSLLSKTLKDSLENNELTGEFDPNAIFTTDTDEFINDSEFFNKITNYYNLEVPRKFNTILHTLQNDIFAENGKVIIWTIFIQNALELQEYLKTNNIDSKLLIGQIPQEEREITIKAFNDPKNNEFSVVIANPFSVAESISLHKGCHNAIYLERDYNCSNFLQSKDRIHRVGLDDNQITKYYYFVSTNSIDEVINSRLHLKIQRMEEIINDDIPLFRQIDNNDETDIIKELIANYAQRT</sequence>
<dbReference type="Gene3D" id="3.40.50.10810">
    <property type="entry name" value="Tandem AAA-ATPase domain"/>
    <property type="match status" value="1"/>
</dbReference>
<dbReference type="eggNOG" id="COG0553">
    <property type="taxonomic scope" value="Bacteria"/>
</dbReference>
<accession>A0A1M6C937</accession>
<dbReference type="InterPro" id="IPR014001">
    <property type="entry name" value="Helicase_ATP-bd"/>
</dbReference>
<dbReference type="PANTHER" id="PTHR10799">
    <property type="entry name" value="SNF2/RAD54 HELICASE FAMILY"/>
    <property type="match status" value="1"/>
</dbReference>
<dbReference type="SMART" id="SM00487">
    <property type="entry name" value="DEXDc"/>
    <property type="match status" value="1"/>
</dbReference>
<dbReference type="EMBL" id="FQYK01000002">
    <property type="protein sequence ID" value="SHI57515.1"/>
    <property type="molecule type" value="Genomic_DNA"/>
</dbReference>
<feature type="domain" description="Helicase C-terminal" evidence="1">
    <location>
        <begin position="477"/>
        <end position="649"/>
    </location>
</feature>
<dbReference type="SUPFAM" id="SSF52540">
    <property type="entry name" value="P-loop containing nucleoside triphosphate hydrolases"/>
    <property type="match status" value="2"/>
</dbReference>
<dbReference type="PROSITE" id="PS51194">
    <property type="entry name" value="HELICASE_CTER"/>
    <property type="match status" value="1"/>
</dbReference>
<dbReference type="InterPro" id="IPR027417">
    <property type="entry name" value="P-loop_NTPase"/>
</dbReference>
<name>A0A1M6C937_9FLAO</name>
<keyword evidence="2" id="KW-0347">Helicase</keyword>
<keyword evidence="2" id="KW-0547">Nucleotide-binding</keyword>
<dbReference type="InterPro" id="IPR038718">
    <property type="entry name" value="SNF2-like_sf"/>
</dbReference>
<dbReference type="GO" id="GO:0004386">
    <property type="term" value="F:helicase activity"/>
    <property type="evidence" value="ECO:0007669"/>
    <property type="project" value="UniProtKB-KW"/>
</dbReference>
<protein>
    <submittedName>
        <fullName evidence="2">Helicase conserved C-terminal domain-containing protein</fullName>
    </submittedName>
</protein>
<dbReference type="RefSeq" id="WP_019387281.1">
    <property type="nucleotide sequence ID" value="NZ_ALIH01000005.1"/>
</dbReference>
<dbReference type="SMART" id="SM00490">
    <property type="entry name" value="HELICc"/>
    <property type="match status" value="1"/>
</dbReference>
<evidence type="ECO:0000313" key="2">
    <source>
        <dbReference type="EMBL" id="SHI57515.1"/>
    </source>
</evidence>
<keyword evidence="2" id="KW-0067">ATP-binding</keyword>
<evidence type="ECO:0000313" key="3">
    <source>
        <dbReference type="Proteomes" id="UP000184396"/>
    </source>
</evidence>
<dbReference type="Pfam" id="PF00271">
    <property type="entry name" value="Helicase_C"/>
    <property type="match status" value="1"/>
</dbReference>
<reference evidence="2 3" key="1">
    <citation type="submission" date="2016-11" db="EMBL/GenBank/DDBJ databases">
        <authorList>
            <person name="Jaros S."/>
            <person name="Januszkiewicz K."/>
            <person name="Wedrychowicz H."/>
        </authorList>
    </citation>
    <scope>NUCLEOTIDE SEQUENCE [LARGE SCALE GENOMIC DNA]</scope>
    <source>
        <strain evidence="2 3">CGMCC 1.12213</strain>
    </source>
</reference>
<dbReference type="InterPro" id="IPR000330">
    <property type="entry name" value="SNF2_N"/>
</dbReference>
<gene>
    <name evidence="2" type="ORF">SAMN05216261_1136</name>
</gene>
<proteinExistence type="predicted"/>
<keyword evidence="2" id="KW-0378">Hydrolase</keyword>
<keyword evidence="3" id="KW-1185">Reference proteome</keyword>
<dbReference type="Pfam" id="PF00176">
    <property type="entry name" value="SNF2-rel_dom"/>
    <property type="match status" value="1"/>
</dbReference>
<dbReference type="InterPro" id="IPR001650">
    <property type="entry name" value="Helicase_C-like"/>
</dbReference>
<dbReference type="STRING" id="1178825.SAMN05216261_1136"/>
<dbReference type="AlphaFoldDB" id="A0A1M6C937"/>
<dbReference type="Gene3D" id="3.40.50.300">
    <property type="entry name" value="P-loop containing nucleotide triphosphate hydrolases"/>
    <property type="match status" value="1"/>
</dbReference>
<dbReference type="Proteomes" id="UP000184396">
    <property type="component" value="Unassembled WGS sequence"/>
</dbReference>
<organism evidence="2 3">
    <name type="scientific">Algibacter luteus</name>
    <dbReference type="NCBI Taxonomy" id="1178825"/>
    <lineage>
        <taxon>Bacteria</taxon>
        <taxon>Pseudomonadati</taxon>
        <taxon>Bacteroidota</taxon>
        <taxon>Flavobacteriia</taxon>
        <taxon>Flavobacteriales</taxon>
        <taxon>Flavobacteriaceae</taxon>
        <taxon>Algibacter</taxon>
    </lineage>
</organism>